<evidence type="ECO:0000313" key="1">
    <source>
        <dbReference type="EMBL" id="PPR05109.1"/>
    </source>
</evidence>
<dbReference type="EMBL" id="NHYE01000518">
    <property type="protein sequence ID" value="PPR05109.1"/>
    <property type="molecule type" value="Genomic_DNA"/>
</dbReference>
<dbReference type="Proteomes" id="UP000284706">
    <property type="component" value="Unassembled WGS sequence"/>
</dbReference>
<dbReference type="OrthoDB" id="3113205at2759"/>
<reference evidence="1 2" key="1">
    <citation type="journal article" date="2018" name="Evol. Lett.">
        <title>Horizontal gene cluster transfer increased hallucinogenic mushroom diversity.</title>
        <authorList>
            <person name="Reynolds H.T."/>
            <person name="Vijayakumar V."/>
            <person name="Gluck-Thaler E."/>
            <person name="Korotkin H.B."/>
            <person name="Matheny P.B."/>
            <person name="Slot J.C."/>
        </authorList>
    </citation>
    <scope>NUCLEOTIDE SEQUENCE [LARGE SCALE GENOMIC DNA]</scope>
    <source>
        <strain evidence="1 2">SRW20</strain>
    </source>
</reference>
<protein>
    <submittedName>
        <fullName evidence="1">Uncharacterized protein</fullName>
    </submittedName>
</protein>
<evidence type="ECO:0000313" key="2">
    <source>
        <dbReference type="Proteomes" id="UP000284706"/>
    </source>
</evidence>
<accession>A0A409YQ43</accession>
<name>A0A409YQ43_9AGAR</name>
<keyword evidence="2" id="KW-1185">Reference proteome</keyword>
<dbReference type="InParanoid" id="A0A409YQ43"/>
<comment type="caution">
    <text evidence="1">The sequence shown here is derived from an EMBL/GenBank/DDBJ whole genome shotgun (WGS) entry which is preliminary data.</text>
</comment>
<organism evidence="1 2">
    <name type="scientific">Gymnopilus dilepis</name>
    <dbReference type="NCBI Taxonomy" id="231916"/>
    <lineage>
        <taxon>Eukaryota</taxon>
        <taxon>Fungi</taxon>
        <taxon>Dikarya</taxon>
        <taxon>Basidiomycota</taxon>
        <taxon>Agaricomycotina</taxon>
        <taxon>Agaricomycetes</taxon>
        <taxon>Agaricomycetidae</taxon>
        <taxon>Agaricales</taxon>
        <taxon>Agaricineae</taxon>
        <taxon>Hymenogastraceae</taxon>
        <taxon>Gymnopilus</taxon>
    </lineage>
</organism>
<sequence>MLDKEGAQDFLGVTSQLCRMTSLQLQAFLNYLSSRLRMMSCIMFTRHWQSEEEYSWFQGKCMEELMRTIMVIGHISCLHVVQPPPFLRRCMQDPPHISEIYHSLDNELDPIEDGYGDFWYLNIPARRQVPAMAVVLQEWSCAKLCIELGTETTPDLLSDAEVLSLLRVLKEVARDNRNHLKHVRKRRNELLNERRVLLEALDSSERHELRTMFRELEDHL</sequence>
<gene>
    <name evidence="1" type="ORF">CVT26_012345</name>
</gene>
<dbReference type="AlphaFoldDB" id="A0A409YQ43"/>
<proteinExistence type="predicted"/>